<evidence type="ECO:0000313" key="7">
    <source>
        <dbReference type="EMBL" id="RIQ19531.1"/>
    </source>
</evidence>
<feature type="transmembrane region" description="Helical" evidence="5">
    <location>
        <begin position="176"/>
        <end position="195"/>
    </location>
</feature>
<keyword evidence="2 5" id="KW-0812">Transmembrane</keyword>
<feature type="transmembrane region" description="Helical" evidence="5">
    <location>
        <begin position="105"/>
        <end position="128"/>
    </location>
</feature>
<reference evidence="7 8" key="1">
    <citation type="submission" date="2018-09" db="EMBL/GenBank/DDBJ databases">
        <title>Isolation, diversity and antifungal activity of actinobacteria from wheat.</title>
        <authorList>
            <person name="Han C."/>
        </authorList>
    </citation>
    <scope>NUCLEOTIDE SEQUENCE [LARGE SCALE GENOMIC DNA]</scope>
    <source>
        <strain evidence="7 8">NEAU-YY265</strain>
    </source>
</reference>
<keyword evidence="4 5" id="KW-0472">Membrane</keyword>
<dbReference type="GO" id="GO:0140359">
    <property type="term" value="F:ABC-type transporter activity"/>
    <property type="evidence" value="ECO:0007669"/>
    <property type="project" value="InterPro"/>
</dbReference>
<comment type="caution">
    <text evidence="7">The sequence shown here is derived from an EMBL/GenBank/DDBJ whole genome shotgun (WGS) entry which is preliminary data.</text>
</comment>
<feature type="domain" description="ABC-2 type transporter transmembrane" evidence="6">
    <location>
        <begin position="13"/>
        <end position="219"/>
    </location>
</feature>
<evidence type="ECO:0000256" key="2">
    <source>
        <dbReference type="ARBA" id="ARBA00022692"/>
    </source>
</evidence>
<evidence type="ECO:0000313" key="8">
    <source>
        <dbReference type="Proteomes" id="UP000284057"/>
    </source>
</evidence>
<dbReference type="EMBL" id="QUAL01000181">
    <property type="protein sequence ID" value="RIQ19531.1"/>
    <property type="molecule type" value="Genomic_DNA"/>
</dbReference>
<dbReference type="OrthoDB" id="3214063at2"/>
<dbReference type="InterPro" id="IPR013525">
    <property type="entry name" value="ABC2_TM"/>
</dbReference>
<feature type="transmembrane region" description="Helical" evidence="5">
    <location>
        <begin position="140"/>
        <end position="164"/>
    </location>
</feature>
<sequence>MTALLTAGAARRVRALATAEVRLLVRNRTAMFTALALPVLTVILLSGIGFGEETDLPLGAVVVTMLAGFALLYVVYYNLVSAYVARREDLVLKRLRVGELRDAEILAGTALPSVVVAVAQVVLTAVVAAPAFGMDVPPNALLAVLGVVGGVVMFVLLAAASTAFTRNVEMAQVSTLPVLLLCMGSLIFSGVVVPADSVPDRVRDVAQFIPLTPIVDLIQLGLTGQTPDGDTVGFAASWAEAAAPLAVMAAWIAIGAWALRRWFRWEPRG</sequence>
<dbReference type="PANTHER" id="PTHR43027">
    <property type="entry name" value="DOXORUBICIN RESISTANCE ABC TRANSPORTER PERMEASE PROTEIN DRRC-RELATED"/>
    <property type="match status" value="1"/>
</dbReference>
<dbReference type="PANTHER" id="PTHR43027:SF2">
    <property type="entry name" value="TRANSPORT PERMEASE PROTEIN"/>
    <property type="match status" value="1"/>
</dbReference>
<feature type="transmembrane region" description="Helical" evidence="5">
    <location>
        <begin position="30"/>
        <end position="50"/>
    </location>
</feature>
<comment type="subcellular location">
    <subcellularLocation>
        <location evidence="1">Membrane</location>
        <topology evidence="1">Multi-pass membrane protein</topology>
    </subcellularLocation>
</comment>
<dbReference type="InterPro" id="IPR052902">
    <property type="entry name" value="ABC-2_transporter"/>
</dbReference>
<name>A0A418KMD7_9ACTN</name>
<keyword evidence="8" id="KW-1185">Reference proteome</keyword>
<feature type="transmembrane region" description="Helical" evidence="5">
    <location>
        <begin position="56"/>
        <end position="84"/>
    </location>
</feature>
<dbReference type="Proteomes" id="UP000284057">
    <property type="component" value="Unassembled WGS sequence"/>
</dbReference>
<keyword evidence="3 5" id="KW-1133">Transmembrane helix</keyword>
<organism evidence="7 8">
    <name type="scientific">Jiangella rhizosphaerae</name>
    <dbReference type="NCBI Taxonomy" id="2293569"/>
    <lineage>
        <taxon>Bacteria</taxon>
        <taxon>Bacillati</taxon>
        <taxon>Actinomycetota</taxon>
        <taxon>Actinomycetes</taxon>
        <taxon>Jiangellales</taxon>
        <taxon>Jiangellaceae</taxon>
        <taxon>Jiangella</taxon>
    </lineage>
</organism>
<feature type="transmembrane region" description="Helical" evidence="5">
    <location>
        <begin position="241"/>
        <end position="259"/>
    </location>
</feature>
<evidence type="ECO:0000256" key="4">
    <source>
        <dbReference type="ARBA" id="ARBA00023136"/>
    </source>
</evidence>
<dbReference type="AlphaFoldDB" id="A0A418KMD7"/>
<dbReference type="GO" id="GO:0016020">
    <property type="term" value="C:membrane"/>
    <property type="evidence" value="ECO:0007669"/>
    <property type="project" value="UniProtKB-SubCell"/>
</dbReference>
<evidence type="ECO:0000256" key="3">
    <source>
        <dbReference type="ARBA" id="ARBA00022989"/>
    </source>
</evidence>
<gene>
    <name evidence="7" type="ORF">DY240_19475</name>
</gene>
<proteinExistence type="predicted"/>
<evidence type="ECO:0000256" key="5">
    <source>
        <dbReference type="SAM" id="Phobius"/>
    </source>
</evidence>
<evidence type="ECO:0000259" key="6">
    <source>
        <dbReference type="Pfam" id="PF01061"/>
    </source>
</evidence>
<protein>
    <submittedName>
        <fullName evidence="7">ABC transporter permease</fullName>
    </submittedName>
</protein>
<dbReference type="Pfam" id="PF01061">
    <property type="entry name" value="ABC2_membrane"/>
    <property type="match status" value="1"/>
</dbReference>
<accession>A0A418KMD7</accession>
<evidence type="ECO:0000256" key="1">
    <source>
        <dbReference type="ARBA" id="ARBA00004141"/>
    </source>
</evidence>